<keyword evidence="5" id="KW-0021">Allosteric enzyme</keyword>
<dbReference type="InterPro" id="IPR029057">
    <property type="entry name" value="PRTase-like"/>
</dbReference>
<evidence type="ECO:0000256" key="9">
    <source>
        <dbReference type="ARBA" id="ARBA00023134"/>
    </source>
</evidence>
<dbReference type="InterPro" id="IPR000836">
    <property type="entry name" value="PRTase_dom"/>
</dbReference>
<keyword evidence="7 11" id="KW-0808">Transferase</keyword>
<accession>B8BYV0</accession>
<proteinExistence type="inferred from homology"/>
<comment type="pathway">
    <text evidence="2">Pyrimidine metabolism; UMP biosynthesis via salvage pathway; UMP from uracil: step 1/1.</text>
</comment>
<evidence type="ECO:0000313" key="12">
    <source>
        <dbReference type="Proteomes" id="UP000001449"/>
    </source>
</evidence>
<evidence type="ECO:0000256" key="6">
    <source>
        <dbReference type="ARBA" id="ARBA00022676"/>
    </source>
</evidence>
<reference evidence="11 12" key="2">
    <citation type="journal article" date="2008" name="Nature">
        <title>The Phaeodactylum genome reveals the evolutionary history of diatom genomes.</title>
        <authorList>
            <person name="Bowler C."/>
            <person name="Allen A.E."/>
            <person name="Badger J.H."/>
            <person name="Grimwood J."/>
            <person name="Jabbari K."/>
            <person name="Kuo A."/>
            <person name="Maheswari U."/>
            <person name="Martens C."/>
            <person name="Maumus F."/>
            <person name="Otillar R.P."/>
            <person name="Rayko E."/>
            <person name="Salamov A."/>
            <person name="Vandepoele K."/>
            <person name="Beszteri B."/>
            <person name="Gruber A."/>
            <person name="Heijde M."/>
            <person name="Katinka M."/>
            <person name="Mock T."/>
            <person name="Valentin K."/>
            <person name="Verret F."/>
            <person name="Berges J.A."/>
            <person name="Brownlee C."/>
            <person name="Cadoret J.P."/>
            <person name="Chiovitti A."/>
            <person name="Choi C.J."/>
            <person name="Coesel S."/>
            <person name="De Martino A."/>
            <person name="Detter J.C."/>
            <person name="Durkin C."/>
            <person name="Falciatore A."/>
            <person name="Fournet J."/>
            <person name="Haruta M."/>
            <person name="Huysman M.J."/>
            <person name="Jenkins B.D."/>
            <person name="Jiroutova K."/>
            <person name="Jorgensen R.E."/>
            <person name="Joubert Y."/>
            <person name="Kaplan A."/>
            <person name="Kroger N."/>
            <person name="Kroth P.G."/>
            <person name="La Roche J."/>
            <person name="Lindquist E."/>
            <person name="Lommer M."/>
            <person name="Martin-Jezequel V."/>
            <person name="Lopez P.J."/>
            <person name="Lucas S."/>
            <person name="Mangogna M."/>
            <person name="McGinnis K."/>
            <person name="Medlin L.K."/>
            <person name="Montsant A."/>
            <person name="Oudot-Le Secq M.P."/>
            <person name="Napoli C."/>
            <person name="Obornik M."/>
            <person name="Parker M.S."/>
            <person name="Petit J.L."/>
            <person name="Porcel B.M."/>
            <person name="Poulsen N."/>
            <person name="Robison M."/>
            <person name="Rychlewski L."/>
            <person name="Rynearson T.A."/>
            <person name="Schmutz J."/>
            <person name="Shapiro H."/>
            <person name="Siaut M."/>
            <person name="Stanley M."/>
            <person name="Sussman M.R."/>
            <person name="Taylor A.R."/>
            <person name="Vardi A."/>
            <person name="von Dassow P."/>
            <person name="Vyverman W."/>
            <person name="Willis A."/>
            <person name="Wyrwicz L.S."/>
            <person name="Rokhsar D.S."/>
            <person name="Weissenbach J."/>
            <person name="Armbrust E.V."/>
            <person name="Green B.R."/>
            <person name="Van de Peer Y."/>
            <person name="Grigoriev I.V."/>
        </authorList>
    </citation>
    <scope>NUCLEOTIDE SEQUENCE [LARGE SCALE GENOMIC DNA]</scope>
    <source>
        <strain evidence="11 12">CCMP1335</strain>
    </source>
</reference>
<dbReference type="InParanoid" id="B8BYV0"/>
<keyword evidence="6 11" id="KW-0328">Glycosyltransferase</keyword>
<evidence type="ECO:0000256" key="4">
    <source>
        <dbReference type="ARBA" id="ARBA00011894"/>
    </source>
</evidence>
<evidence type="ECO:0000256" key="1">
    <source>
        <dbReference type="ARBA" id="ARBA00001946"/>
    </source>
</evidence>
<dbReference type="EMBL" id="CM000640">
    <property type="protein sequence ID" value="EED93951.1"/>
    <property type="molecule type" value="Genomic_DNA"/>
</dbReference>
<dbReference type="EC" id="2.4.2.9" evidence="4"/>
<dbReference type="CDD" id="cd06223">
    <property type="entry name" value="PRTases_typeI"/>
    <property type="match status" value="1"/>
</dbReference>
<evidence type="ECO:0000259" key="10">
    <source>
        <dbReference type="Pfam" id="PF14681"/>
    </source>
</evidence>
<dbReference type="FunFam" id="3.40.50.2020:FF:000023">
    <property type="entry name" value="Probable uracil phosphoribosyltransferase"/>
    <property type="match status" value="1"/>
</dbReference>
<comment type="similarity">
    <text evidence="3">Belongs to the UPRTase family.</text>
</comment>
<evidence type="ECO:0000313" key="11">
    <source>
        <dbReference type="EMBL" id="EED93951.1"/>
    </source>
</evidence>
<keyword evidence="9" id="KW-0342">GTP-binding</keyword>
<dbReference type="RefSeq" id="XP_002288515.1">
    <property type="nucleotide sequence ID" value="XM_002288479.1"/>
</dbReference>
<keyword evidence="12" id="KW-1185">Reference proteome</keyword>
<dbReference type="OMA" id="KHKIGLM"/>
<evidence type="ECO:0000256" key="3">
    <source>
        <dbReference type="ARBA" id="ARBA00009516"/>
    </source>
</evidence>
<dbReference type="Gene3D" id="3.40.50.2020">
    <property type="match status" value="1"/>
</dbReference>
<dbReference type="GO" id="GO:0005525">
    <property type="term" value="F:GTP binding"/>
    <property type="evidence" value="ECO:0007669"/>
    <property type="project" value="UniProtKB-KW"/>
</dbReference>
<feature type="domain" description="Phosphoribosyltransferase" evidence="10">
    <location>
        <begin position="18"/>
        <end position="231"/>
    </location>
</feature>
<protein>
    <recommendedName>
        <fullName evidence="4">uracil phosphoribosyltransferase</fullName>
        <ecNumber evidence="4">2.4.2.9</ecNumber>
    </recommendedName>
</protein>
<dbReference type="GeneID" id="7445346"/>
<keyword evidence="8" id="KW-0547">Nucleotide-binding</keyword>
<dbReference type="NCBIfam" id="NF001097">
    <property type="entry name" value="PRK00129.1"/>
    <property type="match status" value="1"/>
</dbReference>
<dbReference type="GO" id="GO:0008655">
    <property type="term" value="P:pyrimidine-containing compound salvage"/>
    <property type="evidence" value="ECO:0007669"/>
    <property type="project" value="UniProtKB-ARBA"/>
</dbReference>
<dbReference type="Pfam" id="PF14681">
    <property type="entry name" value="UPRTase"/>
    <property type="match status" value="1"/>
</dbReference>
<comment type="cofactor">
    <cofactor evidence="1">
        <name>Mg(2+)</name>
        <dbReference type="ChEBI" id="CHEBI:18420"/>
    </cofactor>
</comment>
<organism evidence="11 12">
    <name type="scientific">Thalassiosira pseudonana</name>
    <name type="common">Marine diatom</name>
    <name type="synonym">Cyclotella nana</name>
    <dbReference type="NCBI Taxonomy" id="35128"/>
    <lineage>
        <taxon>Eukaryota</taxon>
        <taxon>Sar</taxon>
        <taxon>Stramenopiles</taxon>
        <taxon>Ochrophyta</taxon>
        <taxon>Bacillariophyta</taxon>
        <taxon>Coscinodiscophyceae</taxon>
        <taxon>Thalassiosirophycidae</taxon>
        <taxon>Thalassiosirales</taxon>
        <taxon>Thalassiosiraceae</taxon>
        <taxon>Thalassiosira</taxon>
    </lineage>
</organism>
<evidence type="ECO:0000256" key="5">
    <source>
        <dbReference type="ARBA" id="ARBA00022533"/>
    </source>
</evidence>
<reference evidence="11 12" key="1">
    <citation type="journal article" date="2004" name="Science">
        <title>The genome of the diatom Thalassiosira pseudonana: ecology, evolution, and metabolism.</title>
        <authorList>
            <person name="Armbrust E.V."/>
            <person name="Berges J.A."/>
            <person name="Bowler C."/>
            <person name="Green B.R."/>
            <person name="Martinez D."/>
            <person name="Putnam N.H."/>
            <person name="Zhou S."/>
            <person name="Allen A.E."/>
            <person name="Apt K.E."/>
            <person name="Bechner M."/>
            <person name="Brzezinski M.A."/>
            <person name="Chaal B.K."/>
            <person name="Chiovitti A."/>
            <person name="Davis A.K."/>
            <person name="Demarest M.S."/>
            <person name="Detter J.C."/>
            <person name="Glavina T."/>
            <person name="Goodstein D."/>
            <person name="Hadi M.Z."/>
            <person name="Hellsten U."/>
            <person name="Hildebrand M."/>
            <person name="Jenkins B.D."/>
            <person name="Jurka J."/>
            <person name="Kapitonov V.V."/>
            <person name="Kroger N."/>
            <person name="Lau W.W."/>
            <person name="Lane T.W."/>
            <person name="Larimer F.W."/>
            <person name="Lippmeier J.C."/>
            <person name="Lucas S."/>
            <person name="Medina M."/>
            <person name="Montsant A."/>
            <person name="Obornik M."/>
            <person name="Parker M.S."/>
            <person name="Palenik B."/>
            <person name="Pazour G.J."/>
            <person name="Richardson P.M."/>
            <person name="Rynearson T.A."/>
            <person name="Saito M.A."/>
            <person name="Schwartz D.C."/>
            <person name="Thamatrakoln K."/>
            <person name="Valentin K."/>
            <person name="Vardi A."/>
            <person name="Wilkerson F.P."/>
            <person name="Rokhsar D.S."/>
        </authorList>
    </citation>
    <scope>NUCLEOTIDE SEQUENCE [LARGE SCALE GENOMIC DNA]</scope>
    <source>
        <strain evidence="11 12">CCMP1335</strain>
    </source>
</reference>
<dbReference type="GO" id="GO:0005737">
    <property type="term" value="C:cytoplasm"/>
    <property type="evidence" value="ECO:0000318"/>
    <property type="project" value="GO_Central"/>
</dbReference>
<evidence type="ECO:0000256" key="7">
    <source>
        <dbReference type="ARBA" id="ARBA00022679"/>
    </source>
</evidence>
<dbReference type="GO" id="GO:0004845">
    <property type="term" value="F:uracil phosphoribosyltransferase activity"/>
    <property type="evidence" value="ECO:0000318"/>
    <property type="project" value="GO_Central"/>
</dbReference>
<dbReference type="eggNOG" id="KOG4203">
    <property type="taxonomic scope" value="Eukaryota"/>
</dbReference>
<dbReference type="Proteomes" id="UP000001449">
    <property type="component" value="Chromosome 3"/>
</dbReference>
<gene>
    <name evidence="11" type="ORF">THAPSDRAFT_32684</name>
</gene>
<evidence type="ECO:0000256" key="2">
    <source>
        <dbReference type="ARBA" id="ARBA00005180"/>
    </source>
</evidence>
<dbReference type="KEGG" id="tps:THAPSDRAFT_32684"/>
<dbReference type="HOGENOM" id="CLU_067096_1_1_1"/>
<dbReference type="SUPFAM" id="SSF53271">
    <property type="entry name" value="PRTase-like"/>
    <property type="match status" value="1"/>
</dbReference>
<evidence type="ECO:0000256" key="8">
    <source>
        <dbReference type="ARBA" id="ARBA00022741"/>
    </source>
</evidence>
<dbReference type="AlphaFoldDB" id="B8BYV0"/>
<dbReference type="STRING" id="35128.B8BYV0"/>
<dbReference type="PaxDb" id="35128-Thaps32684"/>
<name>B8BYV0_THAPS</name>
<sequence length="232" mass="25424">MASEDVQRSREVHPNLVVMKSKALAILFTKIRDEQTNAADFVNYSKRAMRLLAEETISYLPATPHTVTTPTNVPYHGQLSIVDTDPDKVCAVSIVRAGDSLLESFREIIPGLRVGKLWIQRNESSTTKEAVHSCTKLPKGMSEMTSVILCDPMLATGGSSITALDILVKEHGVQPEKIVFANVICCPEGLEALASAYPKVKIVTSWVDDGLNESKYILPGLGDYGDRFFNTV</sequence>